<reference evidence="2 3" key="1">
    <citation type="journal article" date="2024" name="G3 (Bethesda)">
        <title>Genome assembly of Hibiscus sabdariffa L. provides insights into metabolisms of medicinal natural products.</title>
        <authorList>
            <person name="Kim T."/>
        </authorList>
    </citation>
    <scope>NUCLEOTIDE SEQUENCE [LARGE SCALE GENOMIC DNA]</scope>
    <source>
        <strain evidence="2">TK-2024</strain>
        <tissue evidence="2">Old leaves</tissue>
    </source>
</reference>
<feature type="compositionally biased region" description="Basic and acidic residues" evidence="1">
    <location>
        <begin position="1"/>
        <end position="11"/>
    </location>
</feature>
<evidence type="ECO:0000313" key="2">
    <source>
        <dbReference type="EMBL" id="KAK9033442.1"/>
    </source>
</evidence>
<name>A0ABR2T8D3_9ROSI</name>
<protein>
    <submittedName>
        <fullName evidence="2">Uncharacterized protein</fullName>
    </submittedName>
</protein>
<evidence type="ECO:0000313" key="3">
    <source>
        <dbReference type="Proteomes" id="UP001396334"/>
    </source>
</evidence>
<dbReference type="EMBL" id="JBBPBN010000008">
    <property type="protein sequence ID" value="KAK9033442.1"/>
    <property type="molecule type" value="Genomic_DNA"/>
</dbReference>
<dbReference type="Proteomes" id="UP001396334">
    <property type="component" value="Unassembled WGS sequence"/>
</dbReference>
<evidence type="ECO:0000256" key="1">
    <source>
        <dbReference type="SAM" id="MobiDB-lite"/>
    </source>
</evidence>
<sequence>MAATIEEDRAATTRRRRGPYWDGDDNDTTTGDATRLPHSQLTRYTHELVRMTIATQTTTRVSKLRRKSPWGWISRTVTEIKRLMAWVES</sequence>
<organism evidence="2 3">
    <name type="scientific">Hibiscus sabdariffa</name>
    <name type="common">roselle</name>
    <dbReference type="NCBI Taxonomy" id="183260"/>
    <lineage>
        <taxon>Eukaryota</taxon>
        <taxon>Viridiplantae</taxon>
        <taxon>Streptophyta</taxon>
        <taxon>Embryophyta</taxon>
        <taxon>Tracheophyta</taxon>
        <taxon>Spermatophyta</taxon>
        <taxon>Magnoliopsida</taxon>
        <taxon>eudicotyledons</taxon>
        <taxon>Gunneridae</taxon>
        <taxon>Pentapetalae</taxon>
        <taxon>rosids</taxon>
        <taxon>malvids</taxon>
        <taxon>Malvales</taxon>
        <taxon>Malvaceae</taxon>
        <taxon>Malvoideae</taxon>
        <taxon>Hibiscus</taxon>
    </lineage>
</organism>
<feature type="region of interest" description="Disordered" evidence="1">
    <location>
        <begin position="1"/>
        <end position="36"/>
    </location>
</feature>
<keyword evidence="3" id="KW-1185">Reference proteome</keyword>
<proteinExistence type="predicted"/>
<accession>A0ABR2T8D3</accession>
<gene>
    <name evidence="2" type="ORF">V6N11_018475</name>
</gene>
<comment type="caution">
    <text evidence="2">The sequence shown here is derived from an EMBL/GenBank/DDBJ whole genome shotgun (WGS) entry which is preliminary data.</text>
</comment>